<dbReference type="EMBL" id="HBUF01138170">
    <property type="protein sequence ID" value="CAG6645743.1"/>
    <property type="molecule type" value="Transcribed_RNA"/>
</dbReference>
<dbReference type="EMBL" id="HBUF01602455">
    <property type="protein sequence ID" value="CAG6776503.1"/>
    <property type="molecule type" value="Transcribed_RNA"/>
</dbReference>
<dbReference type="AlphaFoldDB" id="A0A8D8R7W5"/>
<dbReference type="EMBL" id="HBUF01352484">
    <property type="protein sequence ID" value="CAG6714982.1"/>
    <property type="molecule type" value="Transcribed_RNA"/>
</dbReference>
<name>A0A8D8R7W5_9HEMI</name>
<dbReference type="EMBL" id="HBUF01602454">
    <property type="protein sequence ID" value="CAG6776496.1"/>
    <property type="molecule type" value="Transcribed_RNA"/>
</dbReference>
<dbReference type="EMBL" id="HBUF01138171">
    <property type="protein sequence ID" value="CAG6645745.1"/>
    <property type="molecule type" value="Transcribed_RNA"/>
</dbReference>
<dbReference type="EMBL" id="HBUF01602452">
    <property type="protein sequence ID" value="CAG6776482.1"/>
    <property type="molecule type" value="Transcribed_RNA"/>
</dbReference>
<dbReference type="EMBL" id="HBUF01602457">
    <property type="protein sequence ID" value="CAG6776516.1"/>
    <property type="molecule type" value="Transcribed_RNA"/>
</dbReference>
<reference evidence="1" key="1">
    <citation type="submission" date="2021-05" db="EMBL/GenBank/DDBJ databases">
        <authorList>
            <person name="Alioto T."/>
            <person name="Alioto T."/>
            <person name="Gomez Garrido J."/>
        </authorList>
    </citation>
    <scope>NUCLEOTIDE SEQUENCE</scope>
</reference>
<sequence length="123" mass="13887">MLPSMKYSCHFTSPGTKKRSVAPSYNCRAIWGVRTGSPSIRTDRSESSTIRNILYTAKSPRFSTSPPISILRTLPSLKCRETWISRGYWARDPCCLPLICSSPVKYMTENVMKDYCVVPGQKT</sequence>
<dbReference type="EMBL" id="HBUF01216607">
    <property type="protein sequence ID" value="CAG6667473.1"/>
    <property type="molecule type" value="Transcribed_RNA"/>
</dbReference>
<organism evidence="1">
    <name type="scientific">Cacopsylla melanoneura</name>
    <dbReference type="NCBI Taxonomy" id="428564"/>
    <lineage>
        <taxon>Eukaryota</taxon>
        <taxon>Metazoa</taxon>
        <taxon>Ecdysozoa</taxon>
        <taxon>Arthropoda</taxon>
        <taxon>Hexapoda</taxon>
        <taxon>Insecta</taxon>
        <taxon>Pterygota</taxon>
        <taxon>Neoptera</taxon>
        <taxon>Paraneoptera</taxon>
        <taxon>Hemiptera</taxon>
        <taxon>Sternorrhyncha</taxon>
        <taxon>Psylloidea</taxon>
        <taxon>Psyllidae</taxon>
        <taxon>Psyllinae</taxon>
        <taxon>Cacopsylla</taxon>
    </lineage>
</organism>
<dbReference type="EMBL" id="HBUF01216606">
    <property type="protein sequence ID" value="CAG6667471.1"/>
    <property type="molecule type" value="Transcribed_RNA"/>
</dbReference>
<dbReference type="EMBL" id="HBUF01602458">
    <property type="protein sequence ID" value="CAG6776523.1"/>
    <property type="molecule type" value="Transcribed_RNA"/>
</dbReference>
<evidence type="ECO:0000313" key="1">
    <source>
        <dbReference type="EMBL" id="CAG6645741.1"/>
    </source>
</evidence>
<dbReference type="EMBL" id="HBUF01602456">
    <property type="protein sequence ID" value="CAG6776509.1"/>
    <property type="molecule type" value="Transcribed_RNA"/>
</dbReference>
<protein>
    <submittedName>
        <fullName evidence="1">Uncharacterized protein</fullName>
    </submittedName>
</protein>
<dbReference type="EMBL" id="HBUF01216608">
    <property type="protein sequence ID" value="CAG6667475.1"/>
    <property type="molecule type" value="Transcribed_RNA"/>
</dbReference>
<dbReference type="EMBL" id="HBUF01138169">
    <property type="protein sequence ID" value="CAG6645741.1"/>
    <property type="molecule type" value="Transcribed_RNA"/>
</dbReference>
<accession>A0A8D8R7W5</accession>
<proteinExistence type="predicted"/>
<dbReference type="EMBL" id="HBUF01602453">
    <property type="protein sequence ID" value="CAG6776489.1"/>
    <property type="molecule type" value="Transcribed_RNA"/>
</dbReference>